<dbReference type="InterPro" id="IPR023213">
    <property type="entry name" value="CAT-like_dom_sf"/>
</dbReference>
<dbReference type="EMBL" id="JAZDUF010000001">
    <property type="protein sequence ID" value="MEE3848781.1"/>
    <property type="molecule type" value="Genomic_DNA"/>
</dbReference>
<sequence>MTTHVERTTHDDDLFIRMDRAFGVPVLSQAIWRLTEPLSADELEQIGRRLLTSPISRRLHRSRIPFARDFWTAAPTAAGRMHLDDELDDDSIVDWIERAAEVRFDLAEGPVWELRAAPLASGGGMVTLCSSHAVGDGWLGGRAVMQAITGDDHPRYEPKPAALLDDVRDAIGQASSIGINLAALARDTWAARGAADKEATEPVTSRSIPAPPVPDEAELAAERPIRTPLAVVAIPGDDWRATVSTHDGSNNALFTAIVVGLIVAAGRASWEDTVRVSVPMSLRETEDTRANSTTGVTLDLPAEWSRDRDLTAIRRQAKQTYLDAAAQSSRLSRLQPLMQALPDVAVGKMSRNAATPLALASNGGVVDPLFAGLGDPSRVAAFTSRATTQGVSRERLSRLRGGLAAWFHDTGETVTIAVSGLDPVAFPSSTELRECVEKECARWGLPTSAW</sequence>
<evidence type="ECO:0000313" key="2">
    <source>
        <dbReference type="EMBL" id="MEE3848781.1"/>
    </source>
</evidence>
<gene>
    <name evidence="2" type="ORF">VZC37_00450</name>
</gene>
<proteinExistence type="predicted"/>
<evidence type="ECO:0000256" key="1">
    <source>
        <dbReference type="SAM" id="MobiDB-lite"/>
    </source>
</evidence>
<organism evidence="2 3">
    <name type="scientific">Gordonia sesuvii</name>
    <dbReference type="NCBI Taxonomy" id="3116777"/>
    <lineage>
        <taxon>Bacteria</taxon>
        <taxon>Bacillati</taxon>
        <taxon>Actinomycetota</taxon>
        <taxon>Actinomycetes</taxon>
        <taxon>Mycobacteriales</taxon>
        <taxon>Gordoniaceae</taxon>
        <taxon>Gordonia</taxon>
    </lineage>
</organism>
<name>A0ABU7M8A7_9ACTN</name>
<dbReference type="Gene3D" id="3.30.559.10">
    <property type="entry name" value="Chloramphenicol acetyltransferase-like domain"/>
    <property type="match status" value="1"/>
</dbReference>
<dbReference type="Gene3D" id="3.30.559.30">
    <property type="entry name" value="Nonribosomal peptide synthetase, condensation domain"/>
    <property type="match status" value="1"/>
</dbReference>
<accession>A0ABU7M8A7</accession>
<keyword evidence="3" id="KW-1185">Reference proteome</keyword>
<protein>
    <recommendedName>
        <fullName evidence="4">Diacylglycerol O-acyltransferase</fullName>
    </recommendedName>
</protein>
<evidence type="ECO:0000313" key="3">
    <source>
        <dbReference type="Proteomes" id="UP001347146"/>
    </source>
</evidence>
<reference evidence="2 3" key="1">
    <citation type="submission" date="2024-01" db="EMBL/GenBank/DDBJ databases">
        <title>Draft genome sequence of Gordonia sp. LSe1-13.</title>
        <authorList>
            <person name="Suphannarot A."/>
            <person name="Mingma R."/>
        </authorList>
    </citation>
    <scope>NUCLEOTIDE SEQUENCE [LARGE SCALE GENOMIC DNA]</scope>
    <source>
        <strain evidence="2 3">LSe1-13</strain>
    </source>
</reference>
<comment type="caution">
    <text evidence="2">The sequence shown here is derived from an EMBL/GenBank/DDBJ whole genome shotgun (WGS) entry which is preliminary data.</text>
</comment>
<dbReference type="RefSeq" id="WP_330430451.1">
    <property type="nucleotide sequence ID" value="NZ_JAZDUF010000001.1"/>
</dbReference>
<dbReference type="Proteomes" id="UP001347146">
    <property type="component" value="Unassembled WGS sequence"/>
</dbReference>
<feature type="region of interest" description="Disordered" evidence="1">
    <location>
        <begin position="195"/>
        <end position="217"/>
    </location>
</feature>
<evidence type="ECO:0008006" key="4">
    <source>
        <dbReference type="Google" id="ProtNLM"/>
    </source>
</evidence>
<dbReference type="SUPFAM" id="SSF52777">
    <property type="entry name" value="CoA-dependent acyltransferases"/>
    <property type="match status" value="1"/>
</dbReference>